<organism evidence="2 3">
    <name type="scientific">Acidovorax delafieldii 2AN</name>
    <dbReference type="NCBI Taxonomy" id="573060"/>
    <lineage>
        <taxon>Bacteria</taxon>
        <taxon>Pseudomonadati</taxon>
        <taxon>Pseudomonadota</taxon>
        <taxon>Betaproteobacteria</taxon>
        <taxon>Burkholderiales</taxon>
        <taxon>Comamonadaceae</taxon>
        <taxon>Acidovorax</taxon>
    </lineage>
</organism>
<evidence type="ECO:0000313" key="3">
    <source>
        <dbReference type="Proteomes" id="UP000003856"/>
    </source>
</evidence>
<accession>C5T4M5</accession>
<name>C5T4M5_ACIDE</name>
<feature type="region of interest" description="Disordered" evidence="1">
    <location>
        <begin position="33"/>
        <end position="73"/>
    </location>
</feature>
<dbReference type="PATRIC" id="fig|573060.9.peg.3266"/>
<evidence type="ECO:0000256" key="1">
    <source>
        <dbReference type="SAM" id="MobiDB-lite"/>
    </source>
</evidence>
<dbReference type="Pfam" id="PF10116">
    <property type="entry name" value="Host_attach"/>
    <property type="match status" value="1"/>
</dbReference>
<dbReference type="RefSeq" id="WP_005795767.1">
    <property type="nucleotide sequence ID" value="NZ_ACQT01000050.1"/>
</dbReference>
<dbReference type="EMBL" id="ACQT01000050">
    <property type="protein sequence ID" value="EER60560.1"/>
    <property type="molecule type" value="Genomic_DNA"/>
</dbReference>
<dbReference type="AlphaFoldDB" id="C5T4M5"/>
<comment type="caution">
    <text evidence="2">The sequence shown here is derived from an EMBL/GenBank/DDBJ whole genome shotgun (WGS) entry which is preliminary data.</text>
</comment>
<protein>
    <recommendedName>
        <fullName evidence="4">Host attachment protein</fullName>
    </recommendedName>
</protein>
<evidence type="ECO:0000313" key="2">
    <source>
        <dbReference type="EMBL" id="EER60560.1"/>
    </source>
</evidence>
<dbReference type="OrthoDB" id="329419at2"/>
<dbReference type="InterPro" id="IPR019291">
    <property type="entry name" value="Host_attachment_protein"/>
</dbReference>
<gene>
    <name evidence="2" type="ORF">AcdelDRAFT_1855</name>
</gene>
<proteinExistence type="predicted"/>
<dbReference type="Proteomes" id="UP000003856">
    <property type="component" value="Unassembled WGS sequence"/>
</dbReference>
<evidence type="ECO:0008006" key="4">
    <source>
        <dbReference type="Google" id="ProtNLM"/>
    </source>
</evidence>
<keyword evidence="3" id="KW-1185">Reference proteome</keyword>
<sequence length="145" mass="15807">MDKPIWVVVANSSMARVLEFNPDKPERWTEKECLTHPQSRQQGVGAGHEPGGHSIAGRSGLAPRTDPREHERHEFARQVAHTVKALVSAGQIGSLVVFATNPFLGQLLGQLEDATTKRVSASHPLDLTGLPLPDLARRLHAEFGL</sequence>
<reference evidence="2 3" key="1">
    <citation type="submission" date="2009-05" db="EMBL/GenBank/DDBJ databases">
        <title>The draft genome of Acidovorax delafieldii 2AN.</title>
        <authorList>
            <consortium name="US DOE Joint Genome Institute (JGI-PGF)"/>
            <person name="Lucas S."/>
            <person name="Copeland A."/>
            <person name="Lapidus A."/>
            <person name="Glavina del Rio T."/>
            <person name="Tice H."/>
            <person name="Bruce D."/>
            <person name="Goodwin L."/>
            <person name="Pitluck S."/>
            <person name="Larimer F."/>
            <person name="Land M.L."/>
            <person name="Hauser L."/>
            <person name="Shelobolina E.S."/>
            <person name="Picardal F."/>
            <person name="Roden E."/>
            <person name="Emerson D."/>
        </authorList>
    </citation>
    <scope>NUCLEOTIDE SEQUENCE [LARGE SCALE GENOMIC DNA]</scope>
    <source>
        <strain evidence="2 3">2AN</strain>
    </source>
</reference>